<dbReference type="InterPro" id="IPR009057">
    <property type="entry name" value="Homeodomain-like_sf"/>
</dbReference>
<keyword evidence="7" id="KW-1185">Reference proteome</keyword>
<dbReference type="AlphaFoldDB" id="A0AA52EJP4"/>
<keyword evidence="3" id="KW-0804">Transcription</keyword>
<evidence type="ECO:0000256" key="4">
    <source>
        <dbReference type="PROSITE-ProRule" id="PRU00335"/>
    </source>
</evidence>
<evidence type="ECO:0000256" key="3">
    <source>
        <dbReference type="ARBA" id="ARBA00023163"/>
    </source>
</evidence>
<dbReference type="PRINTS" id="PR00455">
    <property type="entry name" value="HTHTETR"/>
</dbReference>
<evidence type="ECO:0000313" key="6">
    <source>
        <dbReference type="EMBL" id="WND03762.1"/>
    </source>
</evidence>
<dbReference type="Proteomes" id="UP001268683">
    <property type="component" value="Chromosome"/>
</dbReference>
<name>A0AA52EJP4_9PROT</name>
<sequence>MNDKRMEAALDVFLQYGFKKTSMEDIARGMGISRQAVYKNYKSKQDVLINVIIYFSEKSIAESFAILQQQEECLYERLLKMYWLVGGQFIERLRSSPHSHEVMFQVEENHDKVNYHDHFENMLKTVLTASNFKPVRGALDDVVATIRITMDGLIHGAKNEEEFMEGAKHILNALIPSER</sequence>
<protein>
    <submittedName>
        <fullName evidence="6">TetR/AcrR family transcriptional regulator</fullName>
    </submittedName>
</protein>
<feature type="DNA-binding region" description="H-T-H motif" evidence="4">
    <location>
        <begin position="22"/>
        <end position="41"/>
    </location>
</feature>
<evidence type="ECO:0000256" key="1">
    <source>
        <dbReference type="ARBA" id="ARBA00023015"/>
    </source>
</evidence>
<keyword evidence="2 4" id="KW-0238">DNA-binding</keyword>
<feature type="domain" description="HTH tetR-type" evidence="5">
    <location>
        <begin position="1"/>
        <end position="59"/>
    </location>
</feature>
<dbReference type="Gene3D" id="1.10.357.10">
    <property type="entry name" value="Tetracycline Repressor, domain 2"/>
    <property type="match status" value="1"/>
</dbReference>
<accession>A0AA52EJP4</accession>
<evidence type="ECO:0000259" key="5">
    <source>
        <dbReference type="PROSITE" id="PS50977"/>
    </source>
</evidence>
<dbReference type="KEGG" id="tmk:QGN29_05150"/>
<organism evidence="6 7">
    <name type="scientific">Temperatibacter marinus</name>
    <dbReference type="NCBI Taxonomy" id="1456591"/>
    <lineage>
        <taxon>Bacteria</taxon>
        <taxon>Pseudomonadati</taxon>
        <taxon>Pseudomonadota</taxon>
        <taxon>Alphaproteobacteria</taxon>
        <taxon>Kordiimonadales</taxon>
        <taxon>Temperatibacteraceae</taxon>
        <taxon>Temperatibacter</taxon>
    </lineage>
</organism>
<dbReference type="Pfam" id="PF00440">
    <property type="entry name" value="TetR_N"/>
    <property type="match status" value="1"/>
</dbReference>
<dbReference type="PROSITE" id="PS50977">
    <property type="entry name" value="HTH_TETR_2"/>
    <property type="match status" value="1"/>
</dbReference>
<dbReference type="GO" id="GO:0003677">
    <property type="term" value="F:DNA binding"/>
    <property type="evidence" value="ECO:0007669"/>
    <property type="project" value="UniProtKB-UniRule"/>
</dbReference>
<dbReference type="InterPro" id="IPR001647">
    <property type="entry name" value="HTH_TetR"/>
</dbReference>
<keyword evidence="1" id="KW-0805">Transcription regulation</keyword>
<dbReference type="PANTHER" id="PTHR47506:SF6">
    <property type="entry name" value="HTH-TYPE TRANSCRIPTIONAL REPRESSOR NEMR"/>
    <property type="match status" value="1"/>
</dbReference>
<dbReference type="RefSeq" id="WP_310799616.1">
    <property type="nucleotide sequence ID" value="NZ_CP123872.1"/>
</dbReference>
<proteinExistence type="predicted"/>
<gene>
    <name evidence="6" type="ORF">QGN29_05150</name>
</gene>
<dbReference type="PANTHER" id="PTHR47506">
    <property type="entry name" value="TRANSCRIPTIONAL REGULATORY PROTEIN"/>
    <property type="match status" value="1"/>
</dbReference>
<dbReference type="EMBL" id="CP123872">
    <property type="protein sequence ID" value="WND03762.1"/>
    <property type="molecule type" value="Genomic_DNA"/>
</dbReference>
<reference evidence="6" key="1">
    <citation type="submission" date="2023-04" db="EMBL/GenBank/DDBJ databases">
        <title>Complete genome sequence of Temperatibacter marinus.</title>
        <authorList>
            <person name="Rong J.-C."/>
            <person name="Yi M.-L."/>
            <person name="Zhao Q."/>
        </authorList>
    </citation>
    <scope>NUCLEOTIDE SEQUENCE</scope>
    <source>
        <strain evidence="6">NBRC 110045</strain>
    </source>
</reference>
<evidence type="ECO:0000256" key="2">
    <source>
        <dbReference type="ARBA" id="ARBA00023125"/>
    </source>
</evidence>
<dbReference type="SUPFAM" id="SSF46689">
    <property type="entry name" value="Homeodomain-like"/>
    <property type="match status" value="1"/>
</dbReference>
<evidence type="ECO:0000313" key="7">
    <source>
        <dbReference type="Proteomes" id="UP001268683"/>
    </source>
</evidence>